<feature type="binding site" evidence="7">
    <location>
        <position position="113"/>
    </location>
    <ligand>
        <name>Zn(2+)</name>
        <dbReference type="ChEBI" id="CHEBI:29105"/>
        <note>catalytic</note>
    </ligand>
</feature>
<dbReference type="RefSeq" id="WP_084372853.1">
    <property type="nucleotide sequence ID" value="NZ_FWYF01000002.1"/>
</dbReference>
<proteinExistence type="inferred from homology"/>
<name>A0A1W2GE85_REIFA</name>
<comment type="function">
    <text evidence="7">Single strand-specific metallo-endoribonuclease involved in late-stage 70S ribosome quality control and in maturation of the 3' terminus of the 16S rRNA.</text>
</comment>
<dbReference type="NCBIfam" id="TIGR00043">
    <property type="entry name" value="rRNA maturation RNase YbeY"/>
    <property type="match status" value="1"/>
</dbReference>
<dbReference type="PROSITE" id="PS01306">
    <property type="entry name" value="UPF0054"/>
    <property type="match status" value="1"/>
</dbReference>
<comment type="subcellular location">
    <subcellularLocation>
        <location evidence="7">Cytoplasm</location>
    </subcellularLocation>
</comment>
<evidence type="ECO:0000256" key="1">
    <source>
        <dbReference type="ARBA" id="ARBA00010875"/>
    </source>
</evidence>
<dbReference type="AlphaFoldDB" id="A0A1W2GE85"/>
<evidence type="ECO:0000256" key="2">
    <source>
        <dbReference type="ARBA" id="ARBA00022722"/>
    </source>
</evidence>
<keyword evidence="3 7" id="KW-0479">Metal-binding</keyword>
<dbReference type="Proteomes" id="UP000192472">
    <property type="component" value="Unassembled WGS sequence"/>
</dbReference>
<dbReference type="OrthoDB" id="9811984at2"/>
<dbReference type="Gene3D" id="3.40.390.30">
    <property type="entry name" value="Metalloproteases ('zincins'), catalytic domain"/>
    <property type="match status" value="1"/>
</dbReference>
<gene>
    <name evidence="7" type="primary">ybeY</name>
    <name evidence="8" type="ORF">SAMN04488029_2188</name>
</gene>
<dbReference type="STRING" id="692418.SAMN04488029_2188"/>
<dbReference type="EMBL" id="FWYF01000002">
    <property type="protein sequence ID" value="SMD34802.1"/>
    <property type="molecule type" value="Genomic_DNA"/>
</dbReference>
<dbReference type="InterPro" id="IPR020549">
    <property type="entry name" value="YbeY_CS"/>
</dbReference>
<keyword evidence="2 7" id="KW-0540">Nuclease</keyword>
<keyword evidence="7" id="KW-0698">rRNA processing</keyword>
<evidence type="ECO:0000256" key="6">
    <source>
        <dbReference type="ARBA" id="ARBA00022833"/>
    </source>
</evidence>
<dbReference type="GO" id="GO:0005737">
    <property type="term" value="C:cytoplasm"/>
    <property type="evidence" value="ECO:0007669"/>
    <property type="project" value="UniProtKB-SubCell"/>
</dbReference>
<comment type="cofactor">
    <cofactor evidence="7">
        <name>Zn(2+)</name>
        <dbReference type="ChEBI" id="CHEBI:29105"/>
    </cofactor>
    <text evidence="7">Binds 1 zinc ion.</text>
</comment>
<keyword evidence="5 7" id="KW-0378">Hydrolase</keyword>
<comment type="similarity">
    <text evidence="1 7">Belongs to the endoribonuclease YbeY family.</text>
</comment>
<dbReference type="GO" id="GO:0004222">
    <property type="term" value="F:metalloendopeptidase activity"/>
    <property type="evidence" value="ECO:0007669"/>
    <property type="project" value="InterPro"/>
</dbReference>
<protein>
    <recommendedName>
        <fullName evidence="7">Endoribonuclease YbeY</fullName>
        <ecNumber evidence="7">3.1.-.-</ecNumber>
    </recommendedName>
</protein>
<dbReference type="GO" id="GO:0004521">
    <property type="term" value="F:RNA endonuclease activity"/>
    <property type="evidence" value="ECO:0007669"/>
    <property type="project" value="UniProtKB-UniRule"/>
</dbReference>
<dbReference type="EC" id="3.1.-.-" evidence="7"/>
<evidence type="ECO:0000256" key="3">
    <source>
        <dbReference type="ARBA" id="ARBA00022723"/>
    </source>
</evidence>
<dbReference type="PANTHER" id="PTHR46986">
    <property type="entry name" value="ENDORIBONUCLEASE YBEY, CHLOROPLASTIC"/>
    <property type="match status" value="1"/>
</dbReference>
<keyword evidence="7" id="KW-0963">Cytoplasm</keyword>
<dbReference type="InterPro" id="IPR023091">
    <property type="entry name" value="MetalPrtase_cat_dom_sf_prd"/>
</dbReference>
<reference evidence="8 9" key="1">
    <citation type="submission" date="2017-04" db="EMBL/GenBank/DDBJ databases">
        <authorList>
            <person name="Afonso C.L."/>
            <person name="Miller P.J."/>
            <person name="Scott M.A."/>
            <person name="Spackman E."/>
            <person name="Goraichik I."/>
            <person name="Dimitrov K.M."/>
            <person name="Suarez D.L."/>
            <person name="Swayne D.E."/>
        </authorList>
    </citation>
    <scope>NUCLEOTIDE SEQUENCE [LARGE SCALE GENOMIC DNA]</scope>
    <source>
        <strain evidence="8 9">DSM 26133</strain>
    </source>
</reference>
<evidence type="ECO:0000256" key="4">
    <source>
        <dbReference type="ARBA" id="ARBA00022759"/>
    </source>
</evidence>
<dbReference type="PANTHER" id="PTHR46986:SF1">
    <property type="entry name" value="ENDORIBONUCLEASE YBEY, CHLOROPLASTIC"/>
    <property type="match status" value="1"/>
</dbReference>
<keyword evidence="7" id="KW-0690">Ribosome biogenesis</keyword>
<evidence type="ECO:0000256" key="5">
    <source>
        <dbReference type="ARBA" id="ARBA00022801"/>
    </source>
</evidence>
<dbReference type="SUPFAM" id="SSF55486">
    <property type="entry name" value="Metalloproteases ('zincins'), catalytic domain"/>
    <property type="match status" value="1"/>
</dbReference>
<feature type="binding site" evidence="7">
    <location>
        <position position="109"/>
    </location>
    <ligand>
        <name>Zn(2+)</name>
        <dbReference type="ChEBI" id="CHEBI:29105"/>
        <note>catalytic</note>
    </ligand>
</feature>
<evidence type="ECO:0000313" key="8">
    <source>
        <dbReference type="EMBL" id="SMD34802.1"/>
    </source>
</evidence>
<dbReference type="HAMAP" id="MF_00009">
    <property type="entry name" value="Endoribonucl_YbeY"/>
    <property type="match status" value="1"/>
</dbReference>
<feature type="binding site" evidence="7">
    <location>
        <position position="119"/>
    </location>
    <ligand>
        <name>Zn(2+)</name>
        <dbReference type="ChEBI" id="CHEBI:29105"/>
        <note>catalytic</note>
    </ligand>
</feature>
<dbReference type="Pfam" id="PF02130">
    <property type="entry name" value="YbeY"/>
    <property type="match status" value="1"/>
</dbReference>
<keyword evidence="4 7" id="KW-0255">Endonuclease</keyword>
<dbReference type="GO" id="GO:0006364">
    <property type="term" value="P:rRNA processing"/>
    <property type="evidence" value="ECO:0007669"/>
    <property type="project" value="UniProtKB-UniRule"/>
</dbReference>
<accession>A0A1W2GE85</accession>
<keyword evidence="6 7" id="KW-0862">Zinc</keyword>
<keyword evidence="9" id="KW-1185">Reference proteome</keyword>
<dbReference type="GO" id="GO:0008270">
    <property type="term" value="F:zinc ion binding"/>
    <property type="evidence" value="ECO:0007669"/>
    <property type="project" value="UniProtKB-UniRule"/>
</dbReference>
<dbReference type="InterPro" id="IPR002036">
    <property type="entry name" value="YbeY"/>
</dbReference>
<evidence type="ECO:0000256" key="7">
    <source>
        <dbReference type="HAMAP-Rule" id="MF_00009"/>
    </source>
</evidence>
<organism evidence="8 9">
    <name type="scientific">Reichenbachiella faecimaris</name>
    <dbReference type="NCBI Taxonomy" id="692418"/>
    <lineage>
        <taxon>Bacteria</taxon>
        <taxon>Pseudomonadati</taxon>
        <taxon>Bacteroidota</taxon>
        <taxon>Cytophagia</taxon>
        <taxon>Cytophagales</taxon>
        <taxon>Reichenbachiellaceae</taxon>
        <taxon>Reichenbachiella</taxon>
    </lineage>
</organism>
<sequence>MDNINFFYEDTAFELNHKEIITSWIVHTVTSENHELSEINYIFCSDEYLHQINVDYLQHDYYTDIITFDNSEKEGIVESDIFVSVERVQDNAQDQGIPFETELRRVIIHGVLHLVGYNDKSKTEQAAMREKENAYLSLPQFQI</sequence>
<evidence type="ECO:0000313" key="9">
    <source>
        <dbReference type="Proteomes" id="UP000192472"/>
    </source>
</evidence>